<dbReference type="EMBL" id="LGTL01000027">
    <property type="protein sequence ID" value="KPA74902.1"/>
    <property type="molecule type" value="Genomic_DNA"/>
</dbReference>
<name>A0A0N0VD84_LEPPY</name>
<dbReference type="VEuPathDB" id="TriTrypDB:LpyrH10_27_0540"/>
<reference evidence="1 2" key="1">
    <citation type="submission" date="2015-07" db="EMBL/GenBank/DDBJ databases">
        <title>High-quality genome of monoxenous trypanosomatid Leptomonas pyrrhocoris.</title>
        <authorList>
            <person name="Flegontov P."/>
            <person name="Butenko A."/>
            <person name="Firsov S."/>
            <person name="Vlcek C."/>
            <person name="Logacheva M.D."/>
            <person name="Field M."/>
            <person name="Filatov D."/>
            <person name="Flegontova O."/>
            <person name="Gerasimov E."/>
            <person name="Jackson A.P."/>
            <person name="Kelly S."/>
            <person name="Opperdoes F."/>
            <person name="O'Reilly A."/>
            <person name="Votypka J."/>
            <person name="Yurchenko V."/>
            <person name="Lukes J."/>
        </authorList>
    </citation>
    <scope>NUCLEOTIDE SEQUENCE [LARGE SCALE GENOMIC DNA]</scope>
    <source>
        <strain evidence="1">H10</strain>
    </source>
</reference>
<evidence type="ECO:0000313" key="1">
    <source>
        <dbReference type="EMBL" id="KPA74902.1"/>
    </source>
</evidence>
<dbReference type="RefSeq" id="XP_015653341.1">
    <property type="nucleotide sequence ID" value="XM_015808056.1"/>
</dbReference>
<dbReference type="GeneID" id="26909182"/>
<proteinExistence type="predicted"/>
<sequence>MYVYALFIELCGRSLLPACSLSSAPFFFLTICTVIRTSAVAAAVTSTLADDDDDDYYYLARGELVFFFVSPRRGGAVRDDDRKPKRRVYPSGKTRETIYLYLKTKPNQFHRRRKGVNNGPGGRGNGDAIIKLRDVGFSVEWVTSRLSLSQL</sequence>
<keyword evidence="2" id="KW-1185">Reference proteome</keyword>
<gene>
    <name evidence="1" type="ORF">ABB37_08899</name>
</gene>
<evidence type="ECO:0000313" key="2">
    <source>
        <dbReference type="Proteomes" id="UP000037923"/>
    </source>
</evidence>
<accession>A0A0N0VD84</accession>
<organism evidence="1 2">
    <name type="scientific">Leptomonas pyrrhocoris</name>
    <name type="common">Firebug parasite</name>
    <dbReference type="NCBI Taxonomy" id="157538"/>
    <lineage>
        <taxon>Eukaryota</taxon>
        <taxon>Discoba</taxon>
        <taxon>Euglenozoa</taxon>
        <taxon>Kinetoplastea</taxon>
        <taxon>Metakinetoplastina</taxon>
        <taxon>Trypanosomatida</taxon>
        <taxon>Trypanosomatidae</taxon>
        <taxon>Leishmaniinae</taxon>
        <taxon>Leptomonas</taxon>
    </lineage>
</organism>
<dbReference type="Proteomes" id="UP000037923">
    <property type="component" value="Unassembled WGS sequence"/>
</dbReference>
<comment type="caution">
    <text evidence="1">The sequence shown here is derived from an EMBL/GenBank/DDBJ whole genome shotgun (WGS) entry which is preliminary data.</text>
</comment>
<dbReference type="AlphaFoldDB" id="A0A0N0VD84"/>
<protein>
    <submittedName>
        <fullName evidence="1">Uncharacterized protein</fullName>
    </submittedName>
</protein>